<dbReference type="Gene3D" id="3.30.70.1400">
    <property type="entry name" value="Aminomethyltransferase beta-barrel domains"/>
    <property type="match status" value="1"/>
</dbReference>
<comment type="similarity">
    <text evidence="1">Belongs to the GcvT family.</text>
</comment>
<sequence length="366" mass="38407">MAESALLTVPLDALHRSLGARMVDFAGYDMPVQYEGIIAEHLHCRAQAALFDVSHMGQAVLEGPDAAAALERVVTGDIRGLKPGRQRYTLLMNAQGGIVDDLMVANLGDRLLLVLNAGRKNVDVAHIRAHLPATVSLTPQFDRALLALQGPEAGAVMATLAPEVAAMRFMEAREMALSGISVTITRSGYTGEDGFEIGLPAAEAEGLARALLADARVKPAGLGARDSLRLEAGLPLYGNDIDETRDPIAAGLGFAIGKTRKMGWDFLGGDAVRAVHDAGPRERLVGLRAEGRAPVRAGAELRDAAGQPAGRVTSGTFGPSVNGPVALGYVRADCAGDGSTLIAGLRGRDIGITVVPLPFVPHRYHR</sequence>
<dbReference type="RefSeq" id="WP_011941237.1">
    <property type="nucleotide sequence ID" value="NC_009484.1"/>
</dbReference>
<reference evidence="10 11" key="1">
    <citation type="submission" date="2007-05" db="EMBL/GenBank/DDBJ databases">
        <title>Complete sequence of chromosome of Acidiphilium cryptum JF-5.</title>
        <authorList>
            <consortium name="US DOE Joint Genome Institute"/>
            <person name="Copeland A."/>
            <person name="Lucas S."/>
            <person name="Lapidus A."/>
            <person name="Barry K."/>
            <person name="Detter J.C."/>
            <person name="Glavina del Rio T."/>
            <person name="Hammon N."/>
            <person name="Israni S."/>
            <person name="Dalin E."/>
            <person name="Tice H."/>
            <person name="Pitluck S."/>
            <person name="Sims D."/>
            <person name="Brettin T."/>
            <person name="Bruce D."/>
            <person name="Han C."/>
            <person name="Schmutz J."/>
            <person name="Larimer F."/>
            <person name="Land M."/>
            <person name="Hauser L."/>
            <person name="Kyrpides N."/>
            <person name="Kim E."/>
            <person name="Magnuson T."/>
            <person name="Richardson P."/>
        </authorList>
    </citation>
    <scope>NUCLEOTIDE SEQUENCE [LARGE SCALE GENOMIC DNA]</scope>
    <source>
        <strain evidence="10 11">JF-5</strain>
    </source>
</reference>
<dbReference type="Gene3D" id="2.40.30.110">
    <property type="entry name" value="Aminomethyltransferase beta-barrel domains"/>
    <property type="match status" value="1"/>
</dbReference>
<dbReference type="EC" id="2.1.2.10" evidence="2"/>
<dbReference type="Proteomes" id="UP000000245">
    <property type="component" value="Chromosome"/>
</dbReference>
<evidence type="ECO:0000256" key="6">
    <source>
        <dbReference type="ARBA" id="ARBA00047665"/>
    </source>
</evidence>
<dbReference type="NCBIfam" id="TIGR00528">
    <property type="entry name" value="gcvT"/>
    <property type="match status" value="1"/>
</dbReference>
<dbReference type="InterPro" id="IPR028896">
    <property type="entry name" value="GcvT/YgfZ/DmdA"/>
</dbReference>
<dbReference type="SUPFAM" id="SSF101790">
    <property type="entry name" value="Aminomethyltransferase beta-barrel domain"/>
    <property type="match status" value="1"/>
</dbReference>
<dbReference type="GO" id="GO:0004047">
    <property type="term" value="F:aminomethyltransferase activity"/>
    <property type="evidence" value="ECO:0007669"/>
    <property type="project" value="UniProtKB-EC"/>
</dbReference>
<dbReference type="GO" id="GO:0005960">
    <property type="term" value="C:glycine cleavage complex"/>
    <property type="evidence" value="ECO:0007669"/>
    <property type="project" value="InterPro"/>
</dbReference>
<dbReference type="FunFam" id="3.30.70.1400:FF:000001">
    <property type="entry name" value="Aminomethyltransferase"/>
    <property type="match status" value="1"/>
</dbReference>
<evidence type="ECO:0000256" key="4">
    <source>
        <dbReference type="ARBA" id="ARBA00022679"/>
    </source>
</evidence>
<dbReference type="PANTHER" id="PTHR43757">
    <property type="entry name" value="AMINOMETHYLTRANSFERASE"/>
    <property type="match status" value="1"/>
</dbReference>
<gene>
    <name evidence="10" type="ordered locus">Acry_0049</name>
</gene>
<keyword evidence="4" id="KW-0808">Transferase</keyword>
<feature type="domain" description="GCVT N-terminal" evidence="8">
    <location>
        <begin position="13"/>
        <end position="258"/>
    </location>
</feature>
<dbReference type="KEGG" id="acr:Acry_0049"/>
<dbReference type="eggNOG" id="COG0404">
    <property type="taxonomic scope" value="Bacteria"/>
</dbReference>
<evidence type="ECO:0000256" key="3">
    <source>
        <dbReference type="ARBA" id="ARBA00022576"/>
    </source>
</evidence>
<evidence type="ECO:0000313" key="10">
    <source>
        <dbReference type="EMBL" id="ABQ29278.1"/>
    </source>
</evidence>
<dbReference type="EMBL" id="CP000697">
    <property type="protein sequence ID" value="ABQ29278.1"/>
    <property type="molecule type" value="Genomic_DNA"/>
</dbReference>
<dbReference type="NCBIfam" id="NF001567">
    <property type="entry name" value="PRK00389.1"/>
    <property type="match status" value="1"/>
</dbReference>
<evidence type="ECO:0000313" key="11">
    <source>
        <dbReference type="Proteomes" id="UP000000245"/>
    </source>
</evidence>
<evidence type="ECO:0000256" key="1">
    <source>
        <dbReference type="ARBA" id="ARBA00008609"/>
    </source>
</evidence>
<feature type="domain" description="Aminomethyltransferase C-terminal" evidence="9">
    <location>
        <begin position="283"/>
        <end position="360"/>
    </location>
</feature>
<organism evidence="10 11">
    <name type="scientific">Acidiphilium cryptum (strain JF-5)</name>
    <dbReference type="NCBI Taxonomy" id="349163"/>
    <lineage>
        <taxon>Bacteria</taxon>
        <taxon>Pseudomonadati</taxon>
        <taxon>Pseudomonadota</taxon>
        <taxon>Alphaproteobacteria</taxon>
        <taxon>Acetobacterales</taxon>
        <taxon>Acidocellaceae</taxon>
        <taxon>Acidiphilium</taxon>
    </lineage>
</organism>
<evidence type="ECO:0000256" key="2">
    <source>
        <dbReference type="ARBA" id="ARBA00012616"/>
    </source>
</evidence>
<protein>
    <recommendedName>
        <fullName evidence="2">aminomethyltransferase</fullName>
        <ecNumber evidence="2">2.1.2.10</ecNumber>
    </recommendedName>
    <alternativeName>
        <fullName evidence="5">Glycine cleavage system T protein</fullName>
    </alternativeName>
</protein>
<dbReference type="NCBIfam" id="NF010093">
    <property type="entry name" value="PRK13579.1"/>
    <property type="match status" value="1"/>
</dbReference>
<dbReference type="GO" id="GO:0006546">
    <property type="term" value="P:glycine catabolic process"/>
    <property type="evidence" value="ECO:0007669"/>
    <property type="project" value="InterPro"/>
</dbReference>
<feature type="binding site" evidence="7">
    <location>
        <position position="196"/>
    </location>
    <ligand>
        <name>substrate</name>
    </ligand>
</feature>
<comment type="catalytic activity">
    <reaction evidence="6">
        <text>N(6)-[(R)-S(8)-aminomethyldihydrolipoyl]-L-lysyl-[protein] + (6S)-5,6,7,8-tetrahydrofolate = N(6)-[(R)-dihydrolipoyl]-L-lysyl-[protein] + (6R)-5,10-methylene-5,6,7,8-tetrahydrofolate + NH4(+)</text>
        <dbReference type="Rhea" id="RHEA:16945"/>
        <dbReference type="Rhea" id="RHEA-COMP:10475"/>
        <dbReference type="Rhea" id="RHEA-COMP:10492"/>
        <dbReference type="ChEBI" id="CHEBI:15636"/>
        <dbReference type="ChEBI" id="CHEBI:28938"/>
        <dbReference type="ChEBI" id="CHEBI:57453"/>
        <dbReference type="ChEBI" id="CHEBI:83100"/>
        <dbReference type="ChEBI" id="CHEBI:83143"/>
        <dbReference type="EC" id="2.1.2.10"/>
    </reaction>
</comment>
<dbReference type="GO" id="GO:0008483">
    <property type="term" value="F:transaminase activity"/>
    <property type="evidence" value="ECO:0007669"/>
    <property type="project" value="UniProtKB-KW"/>
</dbReference>
<dbReference type="HOGENOM" id="CLU_007884_10_0_5"/>
<dbReference type="PIRSF" id="PIRSF006487">
    <property type="entry name" value="GcvT"/>
    <property type="match status" value="1"/>
</dbReference>
<evidence type="ECO:0000256" key="5">
    <source>
        <dbReference type="ARBA" id="ARBA00031395"/>
    </source>
</evidence>
<dbReference type="SUPFAM" id="SSF103025">
    <property type="entry name" value="Folate-binding domain"/>
    <property type="match status" value="1"/>
</dbReference>
<dbReference type="PANTHER" id="PTHR43757:SF2">
    <property type="entry name" value="AMINOMETHYLTRANSFERASE, MITOCHONDRIAL"/>
    <property type="match status" value="1"/>
</dbReference>
<dbReference type="STRING" id="349163.Acry_0049"/>
<keyword evidence="11" id="KW-1185">Reference proteome</keyword>
<dbReference type="Pfam" id="PF08669">
    <property type="entry name" value="GCV_T_C"/>
    <property type="match status" value="1"/>
</dbReference>
<dbReference type="InterPro" id="IPR006223">
    <property type="entry name" value="GcvT"/>
</dbReference>
<dbReference type="InterPro" id="IPR029043">
    <property type="entry name" value="GcvT/YgfZ_C"/>
</dbReference>
<keyword evidence="3" id="KW-0032">Aminotransferase</keyword>
<dbReference type="Pfam" id="PF01571">
    <property type="entry name" value="GCV_T"/>
    <property type="match status" value="1"/>
</dbReference>
<evidence type="ECO:0000259" key="8">
    <source>
        <dbReference type="Pfam" id="PF01571"/>
    </source>
</evidence>
<proteinExistence type="inferred from homology"/>
<dbReference type="InterPro" id="IPR013977">
    <property type="entry name" value="GcvT_C"/>
</dbReference>
<dbReference type="Gene3D" id="4.10.1250.10">
    <property type="entry name" value="Aminomethyltransferase fragment"/>
    <property type="match status" value="1"/>
</dbReference>
<evidence type="ECO:0000256" key="7">
    <source>
        <dbReference type="PIRSR" id="PIRSR006487-1"/>
    </source>
</evidence>
<dbReference type="InterPro" id="IPR027266">
    <property type="entry name" value="TrmE/GcvT-like"/>
</dbReference>
<dbReference type="AlphaFoldDB" id="A5FUJ6"/>
<dbReference type="InterPro" id="IPR006222">
    <property type="entry name" value="GCVT_N"/>
</dbReference>
<dbReference type="Gene3D" id="3.30.1360.120">
    <property type="entry name" value="Probable tRNA modification gtpase trme, domain 1"/>
    <property type="match status" value="1"/>
</dbReference>
<name>A5FUJ6_ACICJ</name>
<evidence type="ECO:0000259" key="9">
    <source>
        <dbReference type="Pfam" id="PF08669"/>
    </source>
</evidence>
<accession>A5FUJ6</accession>